<keyword evidence="10" id="KW-1185">Reference proteome</keyword>
<feature type="transmembrane region" description="Helical" evidence="8">
    <location>
        <begin position="12"/>
        <end position="36"/>
    </location>
</feature>
<dbReference type="GO" id="GO:0030001">
    <property type="term" value="P:metal ion transport"/>
    <property type="evidence" value="ECO:0007669"/>
    <property type="project" value="UniProtKB-ARBA"/>
</dbReference>
<feature type="transmembrane region" description="Helical" evidence="8">
    <location>
        <begin position="168"/>
        <end position="187"/>
    </location>
</feature>
<dbReference type="InterPro" id="IPR051143">
    <property type="entry name" value="TrkH_K-transport"/>
</dbReference>
<evidence type="ECO:0000256" key="2">
    <source>
        <dbReference type="ARBA" id="ARBA00010864"/>
    </source>
</evidence>
<evidence type="ECO:0000256" key="1">
    <source>
        <dbReference type="ARBA" id="ARBA00004141"/>
    </source>
</evidence>
<evidence type="ECO:0000313" key="10">
    <source>
        <dbReference type="Proteomes" id="UP000027138"/>
    </source>
</evidence>
<evidence type="ECO:0000256" key="3">
    <source>
        <dbReference type="ARBA" id="ARBA00022448"/>
    </source>
</evidence>
<evidence type="ECO:0000256" key="4">
    <source>
        <dbReference type="ARBA" id="ARBA00022692"/>
    </source>
</evidence>
<dbReference type="STRING" id="180498.A0A067KIL0"/>
<proteinExistence type="inferred from homology"/>
<evidence type="ECO:0000313" key="9">
    <source>
        <dbReference type="EMBL" id="KDP36066.1"/>
    </source>
</evidence>
<dbReference type="GO" id="GO:0005886">
    <property type="term" value="C:plasma membrane"/>
    <property type="evidence" value="ECO:0007669"/>
    <property type="project" value="TreeGrafter"/>
</dbReference>
<sequence length="278" mass="31914">MVVFSKNSGLLLMLIPQVLLGNTLFPSCLRFFVWFLGKKLKKEEYSNYLLTYSGKKIGYTHLLPSLHSSFLVVTVFGFILAQFILFCSLEWNSDALNGMNSYQKIMGVLFQVVNSRHTGETIVDLSILSPAILVLFIVMMYLPPYTSFHPVNDDPKMHENGRKRKRKLLENIIFSQLSYLVIFVILICITERKKLKEDPLNFNALNIVLEVISAYGNVGFTTGYSCKRQLNPEMNCKDKWYGFSGKWSDEGKILLIVVMFFGRLKKFNMKGGKAWILL</sequence>
<keyword evidence="7 8" id="KW-0472">Membrane</keyword>
<accession>A0A067KIL0</accession>
<comment type="subcellular location">
    <subcellularLocation>
        <location evidence="1">Membrane</location>
        <topology evidence="1">Multi-pass membrane protein</topology>
    </subcellularLocation>
</comment>
<dbReference type="InterPro" id="IPR003445">
    <property type="entry name" value="Cat_transpt"/>
</dbReference>
<dbReference type="PANTHER" id="PTHR31064">
    <property type="entry name" value="POTASSIUM TRANSPORT PROTEIN DDB_G0292412-RELATED"/>
    <property type="match status" value="1"/>
</dbReference>
<keyword evidence="4 8" id="KW-0812">Transmembrane</keyword>
<reference evidence="9 10" key="1">
    <citation type="journal article" date="2014" name="PLoS ONE">
        <title>Global Analysis of Gene Expression Profiles in Physic Nut (Jatropha curcas L.) Seedlings Exposed to Salt Stress.</title>
        <authorList>
            <person name="Zhang L."/>
            <person name="Zhang C."/>
            <person name="Wu P."/>
            <person name="Chen Y."/>
            <person name="Li M."/>
            <person name="Jiang H."/>
            <person name="Wu G."/>
        </authorList>
    </citation>
    <scope>NUCLEOTIDE SEQUENCE [LARGE SCALE GENOMIC DNA]</scope>
    <source>
        <strain evidence="10">cv. GZQX0401</strain>
        <tissue evidence="9">Young leaves</tissue>
    </source>
</reference>
<evidence type="ECO:0000256" key="6">
    <source>
        <dbReference type="ARBA" id="ARBA00023065"/>
    </source>
</evidence>
<name>A0A067KIL0_JATCU</name>
<evidence type="ECO:0000256" key="7">
    <source>
        <dbReference type="ARBA" id="ARBA00023136"/>
    </source>
</evidence>
<dbReference type="Proteomes" id="UP000027138">
    <property type="component" value="Unassembled WGS sequence"/>
</dbReference>
<dbReference type="GO" id="GO:0008324">
    <property type="term" value="F:monoatomic cation transmembrane transporter activity"/>
    <property type="evidence" value="ECO:0007669"/>
    <property type="project" value="InterPro"/>
</dbReference>
<dbReference type="AlphaFoldDB" id="A0A067KIL0"/>
<feature type="transmembrane region" description="Helical" evidence="8">
    <location>
        <begin position="127"/>
        <end position="148"/>
    </location>
</feature>
<keyword evidence="3" id="KW-0813">Transport</keyword>
<organism evidence="9 10">
    <name type="scientific">Jatropha curcas</name>
    <name type="common">Barbados nut</name>
    <dbReference type="NCBI Taxonomy" id="180498"/>
    <lineage>
        <taxon>Eukaryota</taxon>
        <taxon>Viridiplantae</taxon>
        <taxon>Streptophyta</taxon>
        <taxon>Embryophyta</taxon>
        <taxon>Tracheophyta</taxon>
        <taxon>Spermatophyta</taxon>
        <taxon>Magnoliopsida</taxon>
        <taxon>eudicotyledons</taxon>
        <taxon>Gunneridae</taxon>
        <taxon>Pentapetalae</taxon>
        <taxon>rosids</taxon>
        <taxon>fabids</taxon>
        <taxon>Malpighiales</taxon>
        <taxon>Euphorbiaceae</taxon>
        <taxon>Crotonoideae</taxon>
        <taxon>Jatropheae</taxon>
        <taxon>Jatropha</taxon>
    </lineage>
</organism>
<dbReference type="Pfam" id="PF02386">
    <property type="entry name" value="TrkH"/>
    <property type="match status" value="2"/>
</dbReference>
<dbReference type="PANTHER" id="PTHR31064:SF38">
    <property type="entry name" value="CATION TRANSPORTER HKT1_4-RELATED"/>
    <property type="match status" value="1"/>
</dbReference>
<evidence type="ECO:0000256" key="8">
    <source>
        <dbReference type="SAM" id="Phobius"/>
    </source>
</evidence>
<dbReference type="OrthoDB" id="9999863at2759"/>
<protein>
    <submittedName>
        <fullName evidence="9">Uncharacterized protein</fullName>
    </submittedName>
</protein>
<comment type="similarity">
    <text evidence="2">Belongs to the TrkH potassium transport family. HKT (TC 2.A.38.3) subfamily.</text>
</comment>
<keyword evidence="6" id="KW-0406">Ion transport</keyword>
<gene>
    <name evidence="9" type="ORF">JCGZ_08710</name>
</gene>
<keyword evidence="5 8" id="KW-1133">Transmembrane helix</keyword>
<evidence type="ECO:0000256" key="5">
    <source>
        <dbReference type="ARBA" id="ARBA00022989"/>
    </source>
</evidence>
<feature type="transmembrane region" description="Helical" evidence="8">
    <location>
        <begin position="70"/>
        <end position="91"/>
    </location>
</feature>
<dbReference type="EMBL" id="KK914453">
    <property type="protein sequence ID" value="KDP36066.1"/>
    <property type="molecule type" value="Genomic_DNA"/>
</dbReference>